<comment type="caution">
    <text evidence="3">The sequence shown here is derived from an EMBL/GenBank/DDBJ whole genome shotgun (WGS) entry which is preliminary data.</text>
</comment>
<evidence type="ECO:0000256" key="1">
    <source>
        <dbReference type="SAM" id="MobiDB-lite"/>
    </source>
</evidence>
<evidence type="ECO:0000313" key="4">
    <source>
        <dbReference type="Proteomes" id="UP000027920"/>
    </source>
</evidence>
<accession>A0A072Q6T9</accession>
<feature type="region of interest" description="Disordered" evidence="1">
    <location>
        <begin position="287"/>
        <end position="363"/>
    </location>
</feature>
<dbReference type="STRING" id="1182545.A0A072Q6T9"/>
<dbReference type="RefSeq" id="XP_013266245.1">
    <property type="nucleotide sequence ID" value="XM_013410791.1"/>
</dbReference>
<dbReference type="OrthoDB" id="4160904at2759"/>
<keyword evidence="2" id="KW-1133">Transmembrane helix</keyword>
<evidence type="ECO:0000313" key="3">
    <source>
        <dbReference type="EMBL" id="KEF63655.1"/>
    </source>
</evidence>
<reference evidence="3 4" key="1">
    <citation type="submission" date="2013-03" db="EMBL/GenBank/DDBJ databases">
        <title>The Genome Sequence of Exophiala aquamarina CBS 119918.</title>
        <authorList>
            <consortium name="The Broad Institute Genomics Platform"/>
            <person name="Cuomo C."/>
            <person name="de Hoog S."/>
            <person name="Gorbushina A."/>
            <person name="Walker B."/>
            <person name="Young S.K."/>
            <person name="Zeng Q."/>
            <person name="Gargeya S."/>
            <person name="Fitzgerald M."/>
            <person name="Haas B."/>
            <person name="Abouelleil A."/>
            <person name="Allen A.W."/>
            <person name="Alvarado L."/>
            <person name="Arachchi H.M."/>
            <person name="Berlin A.M."/>
            <person name="Chapman S.B."/>
            <person name="Gainer-Dewar J."/>
            <person name="Goldberg J."/>
            <person name="Griggs A."/>
            <person name="Gujja S."/>
            <person name="Hansen M."/>
            <person name="Howarth C."/>
            <person name="Imamovic A."/>
            <person name="Ireland A."/>
            <person name="Larimer J."/>
            <person name="McCowan C."/>
            <person name="Murphy C."/>
            <person name="Pearson M."/>
            <person name="Poon T.W."/>
            <person name="Priest M."/>
            <person name="Roberts A."/>
            <person name="Saif S."/>
            <person name="Shea T."/>
            <person name="Sisk P."/>
            <person name="Sykes S."/>
            <person name="Wortman J."/>
            <person name="Nusbaum C."/>
            <person name="Birren B."/>
        </authorList>
    </citation>
    <scope>NUCLEOTIDE SEQUENCE [LARGE SCALE GENOMIC DNA]</scope>
    <source>
        <strain evidence="3 4">CBS 119918</strain>
    </source>
</reference>
<feature type="transmembrane region" description="Helical" evidence="2">
    <location>
        <begin position="72"/>
        <end position="94"/>
    </location>
</feature>
<organism evidence="3 4">
    <name type="scientific">Exophiala aquamarina CBS 119918</name>
    <dbReference type="NCBI Taxonomy" id="1182545"/>
    <lineage>
        <taxon>Eukaryota</taxon>
        <taxon>Fungi</taxon>
        <taxon>Dikarya</taxon>
        <taxon>Ascomycota</taxon>
        <taxon>Pezizomycotina</taxon>
        <taxon>Eurotiomycetes</taxon>
        <taxon>Chaetothyriomycetidae</taxon>
        <taxon>Chaetothyriales</taxon>
        <taxon>Herpotrichiellaceae</taxon>
        <taxon>Exophiala</taxon>
    </lineage>
</organism>
<dbReference type="Proteomes" id="UP000027920">
    <property type="component" value="Unassembled WGS sequence"/>
</dbReference>
<dbReference type="AlphaFoldDB" id="A0A072Q6T9"/>
<keyword evidence="2" id="KW-0472">Membrane</keyword>
<feature type="compositionally biased region" description="Low complexity" evidence="1">
    <location>
        <begin position="499"/>
        <end position="515"/>
    </location>
</feature>
<dbReference type="VEuPathDB" id="FungiDB:A1O9_01633"/>
<dbReference type="GeneID" id="25276579"/>
<evidence type="ECO:0000256" key="2">
    <source>
        <dbReference type="SAM" id="Phobius"/>
    </source>
</evidence>
<feature type="region of interest" description="Disordered" evidence="1">
    <location>
        <begin position="485"/>
        <end position="533"/>
    </location>
</feature>
<feature type="transmembrane region" description="Helical" evidence="2">
    <location>
        <begin position="176"/>
        <end position="195"/>
    </location>
</feature>
<proteinExistence type="predicted"/>
<dbReference type="EMBL" id="AMGV01000001">
    <property type="protein sequence ID" value="KEF63655.1"/>
    <property type="molecule type" value="Genomic_DNA"/>
</dbReference>
<keyword evidence="4" id="KW-1185">Reference proteome</keyword>
<feature type="compositionally biased region" description="Low complexity" evidence="1">
    <location>
        <begin position="292"/>
        <end position="315"/>
    </location>
</feature>
<feature type="compositionally biased region" description="Pro residues" evidence="1">
    <location>
        <begin position="348"/>
        <end position="357"/>
    </location>
</feature>
<feature type="compositionally biased region" description="Low complexity" evidence="1">
    <location>
        <begin position="608"/>
        <end position="618"/>
    </location>
</feature>
<feature type="transmembrane region" description="Helical" evidence="2">
    <location>
        <begin position="37"/>
        <end position="60"/>
    </location>
</feature>
<dbReference type="HOGENOM" id="CLU_442134_0_0_1"/>
<feature type="region of interest" description="Disordered" evidence="1">
    <location>
        <begin position="579"/>
        <end position="618"/>
    </location>
</feature>
<sequence>MANGEQLEQAFPTILPKPQTQIIMQRLGKTHGINYRLAIKISTILAFVLAYAILCLAIFLRAKRAVSSTIALGVDLSIALSILSLCILGARFYLQSLHSQKLRSNTPITSRPVLRLGVACRQGTKCLLWFWTALSGWNLVIAVRAPICVRHPSMRPQGGLFENSWKFGFLCRIHRTIVAFSIILLICLLLVYFTTYCRSSQGYVPGSYMIPYDKKGQLYLVSERRPSRLEREQWLQRRNSMSSQKAIFPHRIYSHPFEHWPRYAMYSYAPTSHNSSTLRSVSEGACLDLSDRNSSPNSSQSSGSSTRSPRASTSQLPSRRLPNSSPEKLVAIRENKGSPKKNSIRDVPPLPAPPAPTWSPALHHTPLSADPLIRALTTGGAGGQRMSLLYSRSSPALVSQLPPRSRSVEPAMRSKSQNVADVTSVPTIPLSDAQTVSPPIQTAIAPPRPSIPPPAPPLTSILPLIPVPANPTSIPPAIPLRAAGHSMRRPPTATTNMTASPSASSLRPALRRPSPIRNRSQQSAQYHPHLHHAHHAPQHSLNYYYYYYYTPQQHIQKYQGQLIAQAGAGAMQFHHQHRTYRRPGRRGCDPVSSSVYSASSYGTSRTMASSASAASKAR</sequence>
<name>A0A072Q6T9_9EURO</name>
<keyword evidence="2" id="KW-0812">Transmembrane</keyword>
<gene>
    <name evidence="3" type="ORF">A1O9_01633</name>
</gene>
<feature type="compositionally biased region" description="Low complexity" evidence="1">
    <location>
        <begin position="591"/>
        <end position="601"/>
    </location>
</feature>
<feature type="region of interest" description="Disordered" evidence="1">
    <location>
        <begin position="398"/>
        <end position="420"/>
    </location>
</feature>
<protein>
    <submittedName>
        <fullName evidence="3">Uncharacterized protein</fullName>
    </submittedName>
</protein>